<reference evidence="1 2" key="1">
    <citation type="submission" date="2017-03" db="EMBL/GenBank/DDBJ databases">
        <title>Draft Genome sequence of Marispirochaeta sp. strain JC444.</title>
        <authorList>
            <person name="Shivani Y."/>
            <person name="Subhash Y."/>
            <person name="Sasikala C."/>
            <person name="Ramana C."/>
        </authorList>
    </citation>
    <scope>NUCLEOTIDE SEQUENCE [LARGE SCALE GENOMIC DNA]</scope>
    <source>
        <strain evidence="1 2">JC444</strain>
    </source>
</reference>
<dbReference type="STRING" id="1963862.B4O97_03560"/>
<gene>
    <name evidence="1" type="ORF">B4O97_03560</name>
</gene>
<accession>A0A1Y1S1B5</accession>
<dbReference type="AlphaFoldDB" id="A0A1Y1S1B5"/>
<keyword evidence="2" id="KW-1185">Reference proteome</keyword>
<name>A0A1Y1S1B5_9SPIO</name>
<dbReference type="RefSeq" id="WP_083048395.1">
    <property type="nucleotide sequence ID" value="NZ_MWQY01000003.1"/>
</dbReference>
<dbReference type="EMBL" id="MWQY01000003">
    <property type="protein sequence ID" value="ORC37280.1"/>
    <property type="molecule type" value="Genomic_DNA"/>
</dbReference>
<evidence type="ECO:0000313" key="2">
    <source>
        <dbReference type="Proteomes" id="UP000192343"/>
    </source>
</evidence>
<comment type="caution">
    <text evidence="1">The sequence shown here is derived from an EMBL/GenBank/DDBJ whole genome shotgun (WGS) entry which is preliminary data.</text>
</comment>
<organism evidence="1 2">
    <name type="scientific">Marispirochaeta aestuarii</name>
    <dbReference type="NCBI Taxonomy" id="1963862"/>
    <lineage>
        <taxon>Bacteria</taxon>
        <taxon>Pseudomonadati</taxon>
        <taxon>Spirochaetota</taxon>
        <taxon>Spirochaetia</taxon>
        <taxon>Spirochaetales</taxon>
        <taxon>Spirochaetaceae</taxon>
        <taxon>Marispirochaeta</taxon>
    </lineage>
</organism>
<dbReference type="Proteomes" id="UP000192343">
    <property type="component" value="Unassembled WGS sequence"/>
</dbReference>
<evidence type="ECO:0000313" key="1">
    <source>
        <dbReference type="EMBL" id="ORC37280.1"/>
    </source>
</evidence>
<sequence length="86" mass="10161">MATHEGDVAELIPKPFEKITDHWQEIRMKNKEALSRKNCEGFGRHFMKIVKDFHPLYCPHCNEWNDHLSEDFPGDCLFCGEKLEIK</sequence>
<proteinExistence type="predicted"/>
<protein>
    <submittedName>
        <fullName evidence="1">Uncharacterized protein</fullName>
    </submittedName>
</protein>